<gene>
    <name evidence="4" type="primary">cas10</name>
    <name evidence="4" type="ORF">AAF454_13025</name>
</gene>
<keyword evidence="5" id="KW-1185">Reference proteome</keyword>
<dbReference type="InterPro" id="IPR013407">
    <property type="entry name" value="CRISPR-assoc_prot_Cmr2"/>
</dbReference>
<dbReference type="RefSeq" id="WP_342303142.1">
    <property type="nucleotide sequence ID" value="NZ_JBCEWA010000011.1"/>
</dbReference>
<name>A0ABU9LMX0_9BACL</name>
<comment type="caution">
    <text evidence="4">The sequence shown here is derived from an EMBL/GenBank/DDBJ whole genome shotgun (WGS) entry which is preliminary data.</text>
</comment>
<dbReference type="InterPro" id="IPR024615">
    <property type="entry name" value="CRISPR-assoc_Cmr2_N"/>
</dbReference>
<dbReference type="InterPro" id="IPR054767">
    <property type="entry name" value="Cas10-Cmr2_palm2"/>
</dbReference>
<evidence type="ECO:0000256" key="2">
    <source>
        <dbReference type="ARBA" id="ARBA00023118"/>
    </source>
</evidence>
<dbReference type="InterPro" id="IPR038242">
    <property type="entry name" value="Cmr2_N"/>
</dbReference>
<reference evidence="4 5" key="1">
    <citation type="submission" date="2024-04" db="EMBL/GenBank/DDBJ databases">
        <authorList>
            <person name="Wu Y.S."/>
            <person name="Zhang L."/>
        </authorList>
    </citation>
    <scope>NUCLEOTIDE SEQUENCE [LARGE SCALE GENOMIC DNA]</scope>
    <source>
        <strain evidence="4 5">KG-01</strain>
    </source>
</reference>
<accession>A0ABU9LMX0</accession>
<dbReference type="PROSITE" id="PS50887">
    <property type="entry name" value="GGDEF"/>
    <property type="match status" value="1"/>
</dbReference>
<keyword evidence="1" id="KW-0547">Nucleotide-binding</keyword>
<dbReference type="InterPro" id="IPR000160">
    <property type="entry name" value="GGDEF_dom"/>
</dbReference>
<dbReference type="Proteomes" id="UP001398420">
    <property type="component" value="Unassembled WGS sequence"/>
</dbReference>
<dbReference type="Pfam" id="PF22335">
    <property type="entry name" value="Cas10-Cmr2_palm2"/>
    <property type="match status" value="1"/>
</dbReference>
<proteinExistence type="predicted"/>
<evidence type="ECO:0000259" key="3">
    <source>
        <dbReference type="PROSITE" id="PS50887"/>
    </source>
</evidence>
<evidence type="ECO:0000313" key="4">
    <source>
        <dbReference type="EMBL" id="MEL5989328.1"/>
    </source>
</evidence>
<keyword evidence="2" id="KW-0051">Antiviral defense</keyword>
<dbReference type="Gene3D" id="3.30.70.2220">
    <property type="entry name" value="CRISPR-Cas system, Cmr2 subunit, D1 domain, cysteine cluster"/>
    <property type="match status" value="1"/>
</dbReference>
<evidence type="ECO:0000256" key="1">
    <source>
        <dbReference type="ARBA" id="ARBA00022741"/>
    </source>
</evidence>
<protein>
    <submittedName>
        <fullName evidence="4">Type III-B CRISPR-associated protein Cas10/Cmr2</fullName>
    </submittedName>
</protein>
<dbReference type="EMBL" id="JBCEWA010000011">
    <property type="protein sequence ID" value="MEL5989328.1"/>
    <property type="molecule type" value="Genomic_DNA"/>
</dbReference>
<organism evidence="4 5">
    <name type="scientific">Kurthia gibsonii</name>
    <dbReference type="NCBI Taxonomy" id="33946"/>
    <lineage>
        <taxon>Bacteria</taxon>
        <taxon>Bacillati</taxon>
        <taxon>Bacillota</taxon>
        <taxon>Bacilli</taxon>
        <taxon>Bacillales</taxon>
        <taxon>Caryophanaceae</taxon>
        <taxon>Kurthia</taxon>
    </lineage>
</organism>
<dbReference type="Pfam" id="PF12469">
    <property type="entry name" value="Cmr2_N"/>
    <property type="match status" value="1"/>
</dbReference>
<dbReference type="NCBIfam" id="TIGR02577">
    <property type="entry name" value="cas_TM1794_Cmr2"/>
    <property type="match status" value="1"/>
</dbReference>
<sequence>MHNSFILFTIGSVQQFIEPSRKLKDLYVGSYLLSHLAIKAKNFFENNNATIIIPTSPTDAPNRLVVSCASEKAIVLAKEAENVIQQELITIGKAVIEYTQENFTVEMEEQLKSFLDIHWVIEQEQGDFQITYKNLLQQMHRIKHTRTFVQINEKAARKCDLYEQYNGLFKQHSSLKENETLSAIAFIKRNFDRWFKSENEEPLLNVSSVAYMLLKSYLPQKAESSLLELKDEHSELLFNLKYQKTALSVDENIRQLYEEYGEYIGSPYYAIVKLDGDGIGTKYQEVNTMQQAKGLSRAISDFSKKAKKMIEEQEGICIFAGGEDILAFLPIHQIFQVLPALIKEFGQIKELNYKGTLSAGIIVSHFMTPLKPLLKEVERLESYAKAIDDEKAAFSMNTIKRSGLTTPIRMKFGEDCQNLKSLKSLVDALQQQQNSNSFVHKLIATLSEIKDVITEDMLTLLIRKQLKNSVVEEQLVEQQVSTFISIYQQVNKEMDVFLQLLEQSTFLARTMWEEKQEVNVNV</sequence>
<feature type="domain" description="GGDEF" evidence="3">
    <location>
        <begin position="267"/>
        <end position="397"/>
    </location>
</feature>
<dbReference type="Gene3D" id="3.30.70.270">
    <property type="match status" value="1"/>
</dbReference>
<dbReference type="InterPro" id="IPR043128">
    <property type="entry name" value="Rev_trsase/Diguanyl_cyclase"/>
</dbReference>
<evidence type="ECO:0000313" key="5">
    <source>
        <dbReference type="Proteomes" id="UP001398420"/>
    </source>
</evidence>